<evidence type="ECO:0000313" key="1">
    <source>
        <dbReference type="EMBL" id="MST73678.1"/>
    </source>
</evidence>
<dbReference type="Proteomes" id="UP000474024">
    <property type="component" value="Unassembled WGS sequence"/>
</dbReference>
<dbReference type="PANTHER" id="PTHR48098:SF1">
    <property type="entry name" value="DIACYLGLYCEROL ACYLTRANSFERASE_MYCOLYLTRANSFERASE AG85A"/>
    <property type="match status" value="1"/>
</dbReference>
<gene>
    <name evidence="1" type="ORF">FYJ75_01340</name>
</gene>
<dbReference type="EMBL" id="VUNI01000002">
    <property type="protein sequence ID" value="MST73678.1"/>
    <property type="molecule type" value="Genomic_DNA"/>
</dbReference>
<accession>A0A6L5YN34</accession>
<dbReference type="AlphaFoldDB" id="A0A6L5YN34"/>
<dbReference type="SUPFAM" id="SSF53474">
    <property type="entry name" value="alpha/beta-Hydrolases"/>
    <property type="match status" value="1"/>
</dbReference>
<dbReference type="GO" id="GO:0016747">
    <property type="term" value="F:acyltransferase activity, transferring groups other than amino-acyl groups"/>
    <property type="evidence" value="ECO:0007669"/>
    <property type="project" value="TreeGrafter"/>
</dbReference>
<dbReference type="Gene3D" id="3.40.50.1820">
    <property type="entry name" value="alpha/beta hydrolase"/>
    <property type="match status" value="1"/>
</dbReference>
<dbReference type="PANTHER" id="PTHR48098">
    <property type="entry name" value="ENTEROCHELIN ESTERASE-RELATED"/>
    <property type="match status" value="1"/>
</dbReference>
<name>A0A6L5YN34_9FIRM</name>
<protein>
    <submittedName>
        <fullName evidence="1">Esterase family protein</fullName>
    </submittedName>
</protein>
<proteinExistence type="predicted"/>
<sequence length="314" mass="35844">MRKKIYRILGIMLLIAVLAAGQITNIQKEKSKRAVEAEIAQLKQQENAEGIVEETPDPYFIEEQKGYKYRSPQMIAYYSEITQTMRHAMVFLPADYDDKKSYPVLYLLHGYGGSHRTWRNKKANVILQNLSYFEDVPEMIVVCPNSNVNKEESVDDTDFWSCIEPFDHTTEEVVQYLMPYINSHYSVKQGRENTAVAGNSMGGRNALAMAYTYPELFGYVGAFSSATAVEEANDTSMISAPLHDLNLPVNKEKPFDVLMLAVGKSDDVCGEVTYELNDYMNQQNIEHIFYDTEGGHQTVVWQNALYNFARKIFK</sequence>
<reference evidence="1 2" key="1">
    <citation type="submission" date="2019-08" db="EMBL/GenBank/DDBJ databases">
        <title>In-depth cultivation of the pig gut microbiome towards novel bacterial diversity and tailored functional studies.</title>
        <authorList>
            <person name="Wylensek D."/>
            <person name="Hitch T.C.A."/>
            <person name="Clavel T."/>
        </authorList>
    </citation>
    <scope>NUCLEOTIDE SEQUENCE [LARGE SCALE GENOMIC DNA]</scope>
    <source>
        <strain evidence="1 2">MUC/MUC-530-WT-4D</strain>
    </source>
</reference>
<organism evidence="1 2">
    <name type="scientific">Roseburia porci</name>
    <dbReference type="NCBI Taxonomy" id="2605790"/>
    <lineage>
        <taxon>Bacteria</taxon>
        <taxon>Bacillati</taxon>
        <taxon>Bacillota</taxon>
        <taxon>Clostridia</taxon>
        <taxon>Lachnospirales</taxon>
        <taxon>Lachnospiraceae</taxon>
        <taxon>Roseburia</taxon>
    </lineage>
</organism>
<keyword evidence="2" id="KW-1185">Reference proteome</keyword>
<dbReference type="InterPro" id="IPR050583">
    <property type="entry name" value="Mycobacterial_A85_antigen"/>
</dbReference>
<dbReference type="Pfam" id="PF00756">
    <property type="entry name" value="Esterase"/>
    <property type="match status" value="1"/>
</dbReference>
<dbReference type="InterPro" id="IPR029058">
    <property type="entry name" value="AB_hydrolase_fold"/>
</dbReference>
<comment type="caution">
    <text evidence="1">The sequence shown here is derived from an EMBL/GenBank/DDBJ whole genome shotgun (WGS) entry which is preliminary data.</text>
</comment>
<dbReference type="RefSeq" id="WP_154428077.1">
    <property type="nucleotide sequence ID" value="NZ_VUNI01000002.1"/>
</dbReference>
<dbReference type="InterPro" id="IPR000801">
    <property type="entry name" value="Esterase-like"/>
</dbReference>
<evidence type="ECO:0000313" key="2">
    <source>
        <dbReference type="Proteomes" id="UP000474024"/>
    </source>
</evidence>